<dbReference type="PANTHER" id="PTHR30007">
    <property type="entry name" value="PHP DOMAIN PROTEIN"/>
    <property type="match status" value="1"/>
</dbReference>
<protein>
    <submittedName>
        <fullName evidence="2">ISSfl1 ORF2</fullName>
    </submittedName>
</protein>
<evidence type="ECO:0000259" key="1">
    <source>
        <dbReference type="Pfam" id="PF13586"/>
    </source>
</evidence>
<dbReference type="Proteomes" id="UP000002529">
    <property type="component" value="Plasmid pSS_046"/>
</dbReference>
<name>Q3YTD4_SHISS</name>
<organism evidence="2 3">
    <name type="scientific">Shigella sonnei (strain Ss046)</name>
    <dbReference type="NCBI Taxonomy" id="300269"/>
    <lineage>
        <taxon>Bacteria</taxon>
        <taxon>Pseudomonadati</taxon>
        <taxon>Pseudomonadota</taxon>
        <taxon>Gammaproteobacteria</taxon>
        <taxon>Enterobacterales</taxon>
        <taxon>Enterobacteriaceae</taxon>
        <taxon>Shigella</taxon>
    </lineage>
</organism>
<keyword evidence="3" id="KW-1185">Reference proteome</keyword>
<dbReference type="KEGG" id="ssn:SSON_P210"/>
<reference evidence="2 3" key="2">
    <citation type="journal article" date="2005" name="Plasmid">
        <title>The complete sequence and analysis of the large virulence plasmid pSS of Shigella sonnei.</title>
        <authorList>
            <person name="Jiang Y."/>
            <person name="Yang F."/>
            <person name="Zhang X."/>
            <person name="Yang J."/>
            <person name="Chen L."/>
            <person name="Yan Y."/>
            <person name="Nie H."/>
            <person name="Xiong Z."/>
            <person name="Wang J."/>
            <person name="Dong J."/>
            <person name="Xue Y."/>
            <person name="Xu X."/>
            <person name="Zhu Y."/>
            <person name="Chen S."/>
            <person name="Jin Q."/>
        </authorList>
    </citation>
    <scope>NUCLEOTIDE SEQUENCE [LARGE SCALE GENOMIC DNA]</scope>
    <source>
        <strain evidence="2 3">Ss046</strain>
    </source>
</reference>
<accession>Q3YTD4</accession>
<sequence length="74" mass="8991">MRQQQDEQGRFSICSRQAAVVHRDAYCNRNVVERCFGRLKEYRRIATRYDKTARNYLAMVKLGCIRLFYQRLRN</sequence>
<proteinExistence type="predicted"/>
<gene>
    <name evidence="2" type="ordered locus">SSON_P210</name>
</gene>
<feature type="domain" description="Transposase DDE" evidence="1">
    <location>
        <begin position="20"/>
        <end position="62"/>
    </location>
</feature>
<dbReference type="PANTHER" id="PTHR30007:SF1">
    <property type="entry name" value="BLR1914 PROTEIN"/>
    <property type="match status" value="1"/>
</dbReference>
<reference evidence="2 3" key="1">
    <citation type="journal article" date="2005" name="Nucleic Acids Res.">
        <title>Genome dynamics and diversity of Shigella species, the etiologic agents of bacillary dysentery.</title>
        <authorList>
            <person name="Yang F."/>
            <person name="Yang J."/>
            <person name="Zhang X."/>
            <person name="Chen L."/>
            <person name="Jiang Y."/>
            <person name="Yan Y."/>
            <person name="Tang X."/>
            <person name="Wang J."/>
            <person name="Xiong Z."/>
            <person name="Dong J."/>
            <person name="Xue Y."/>
            <person name="Zhu Y."/>
            <person name="Xu X."/>
            <person name="Sun L."/>
            <person name="Chen S."/>
            <person name="Nie H."/>
            <person name="Peng J."/>
            <person name="Xu J."/>
            <person name="Wang Y."/>
            <person name="Yuan Z."/>
            <person name="Wen Y."/>
            <person name="Yao Z."/>
            <person name="Shen Y."/>
            <person name="Qiang B."/>
            <person name="Hou Y."/>
            <person name="Yu J."/>
            <person name="Jin Q."/>
        </authorList>
    </citation>
    <scope>NUCLEOTIDE SEQUENCE [LARGE SCALE GENOMIC DNA]</scope>
    <source>
        <strain evidence="2 3">Ss046</strain>
    </source>
</reference>
<dbReference type="InterPro" id="IPR025668">
    <property type="entry name" value="Tnp_DDE_dom"/>
</dbReference>
<geneLocation type="plasmid" evidence="2 3">
    <name>pSS_046</name>
</geneLocation>
<evidence type="ECO:0000313" key="2">
    <source>
        <dbReference type="EMBL" id="AAZ91228.1"/>
    </source>
</evidence>
<dbReference type="AlphaFoldDB" id="Q3YTD4"/>
<dbReference type="Pfam" id="PF13586">
    <property type="entry name" value="DDE_Tnp_1_2"/>
    <property type="match status" value="1"/>
</dbReference>
<keyword evidence="2" id="KW-0614">Plasmid</keyword>
<dbReference type="HOGENOM" id="CLU_2685830_0_0_6"/>
<dbReference type="EMBL" id="CP000039">
    <property type="protein sequence ID" value="AAZ91228.1"/>
    <property type="molecule type" value="Genomic_DNA"/>
</dbReference>
<evidence type="ECO:0000313" key="3">
    <source>
        <dbReference type="Proteomes" id="UP000002529"/>
    </source>
</evidence>